<comment type="caution">
    <text evidence="2">The sequence shown here is derived from an EMBL/GenBank/DDBJ whole genome shotgun (WGS) entry which is preliminary data.</text>
</comment>
<feature type="transmembrane region" description="Helical" evidence="1">
    <location>
        <begin position="82"/>
        <end position="101"/>
    </location>
</feature>
<evidence type="ECO:0000313" key="3">
    <source>
        <dbReference type="Proteomes" id="UP000006786"/>
    </source>
</evidence>
<dbReference type="Pfam" id="PF04304">
    <property type="entry name" value="DUF454"/>
    <property type="match status" value="1"/>
</dbReference>
<keyword evidence="1" id="KW-0472">Membrane</keyword>
<dbReference type="EMBL" id="AMRM01000006">
    <property type="protein sequence ID" value="EKF19516.1"/>
    <property type="molecule type" value="Genomic_DNA"/>
</dbReference>
<dbReference type="STRING" id="391937.NA2_06467"/>
<feature type="transmembrane region" description="Helical" evidence="1">
    <location>
        <begin position="107"/>
        <end position="124"/>
    </location>
</feature>
<evidence type="ECO:0000313" key="2">
    <source>
        <dbReference type="EMBL" id="EKF19516.1"/>
    </source>
</evidence>
<sequence length="128" mass="13984">MKLVPAFENAKRAIMLVMGFVMLVLGVIGIFLPVMPTAVFLILAAWFFGRSSPALERRLLENPRFGGMLRNWRDHGAIPRRAKLFAVAGIAAGYVLSIIAYEPGLPMALAILAMMSAVAAWIVTRPES</sequence>
<proteinExistence type="predicted"/>
<dbReference type="GO" id="GO:0005886">
    <property type="term" value="C:plasma membrane"/>
    <property type="evidence" value="ECO:0007669"/>
    <property type="project" value="TreeGrafter"/>
</dbReference>
<dbReference type="Proteomes" id="UP000006786">
    <property type="component" value="Unassembled WGS sequence"/>
</dbReference>
<keyword evidence="1 2" id="KW-0812">Transmembrane</keyword>
<name>K2MBI8_9HYPH</name>
<keyword evidence="1" id="KW-1133">Transmembrane helix</keyword>
<feature type="transmembrane region" description="Helical" evidence="1">
    <location>
        <begin position="20"/>
        <end position="48"/>
    </location>
</feature>
<dbReference type="PANTHER" id="PTHR35813:SF1">
    <property type="entry name" value="INNER MEMBRANE PROTEIN YBAN"/>
    <property type="match status" value="1"/>
</dbReference>
<gene>
    <name evidence="2" type="ORF">NA2_06467</name>
</gene>
<keyword evidence="3" id="KW-1185">Reference proteome</keyword>
<protein>
    <submittedName>
        <fullName evidence="2">Transmembrane protein</fullName>
    </submittedName>
</protein>
<dbReference type="AlphaFoldDB" id="K2MBI8"/>
<reference evidence="2 3" key="1">
    <citation type="journal article" date="2012" name="J. Bacteriol.">
        <title>Genome Sequence of Nitratireductor pacificus Type Strain pht-3B.</title>
        <authorList>
            <person name="Lai Q."/>
            <person name="Li G."/>
            <person name="Shao Z."/>
        </authorList>
    </citation>
    <scope>NUCLEOTIDE SEQUENCE [LARGE SCALE GENOMIC DNA]</scope>
    <source>
        <strain evidence="3">pht-3B</strain>
    </source>
</reference>
<organism evidence="2 3">
    <name type="scientific">Nitratireductor pacificus pht-3B</name>
    <dbReference type="NCBI Taxonomy" id="391937"/>
    <lineage>
        <taxon>Bacteria</taxon>
        <taxon>Pseudomonadati</taxon>
        <taxon>Pseudomonadota</taxon>
        <taxon>Alphaproteobacteria</taxon>
        <taxon>Hyphomicrobiales</taxon>
        <taxon>Phyllobacteriaceae</taxon>
        <taxon>Nitratireductor</taxon>
    </lineage>
</organism>
<dbReference type="eggNOG" id="COG2832">
    <property type="taxonomic scope" value="Bacteria"/>
</dbReference>
<dbReference type="PIRSF" id="PIRSF016789">
    <property type="entry name" value="DUF454"/>
    <property type="match status" value="1"/>
</dbReference>
<accession>K2MBI8</accession>
<dbReference type="PANTHER" id="PTHR35813">
    <property type="entry name" value="INNER MEMBRANE PROTEIN YBAN"/>
    <property type="match status" value="1"/>
</dbReference>
<dbReference type="PATRIC" id="fig|391937.3.peg.1330"/>
<dbReference type="InterPro" id="IPR007401">
    <property type="entry name" value="DUF454"/>
</dbReference>
<evidence type="ECO:0000256" key="1">
    <source>
        <dbReference type="SAM" id="Phobius"/>
    </source>
</evidence>